<organism evidence="2 3">
    <name type="scientific">Reticulomyxa filosa</name>
    <dbReference type="NCBI Taxonomy" id="46433"/>
    <lineage>
        <taxon>Eukaryota</taxon>
        <taxon>Sar</taxon>
        <taxon>Rhizaria</taxon>
        <taxon>Retaria</taxon>
        <taxon>Foraminifera</taxon>
        <taxon>Monothalamids</taxon>
        <taxon>Reticulomyxidae</taxon>
        <taxon>Reticulomyxa</taxon>
    </lineage>
</organism>
<reference evidence="2 3" key="1">
    <citation type="journal article" date="2013" name="Curr. Biol.">
        <title>The Genome of the Foraminiferan Reticulomyxa filosa.</title>
        <authorList>
            <person name="Glockner G."/>
            <person name="Hulsmann N."/>
            <person name="Schleicher M."/>
            <person name="Noegel A.A."/>
            <person name="Eichinger L."/>
            <person name="Gallinger C."/>
            <person name="Pawlowski J."/>
            <person name="Sierra R."/>
            <person name="Euteneuer U."/>
            <person name="Pillet L."/>
            <person name="Moustafa A."/>
            <person name="Platzer M."/>
            <person name="Groth M."/>
            <person name="Szafranski K."/>
            <person name="Schliwa M."/>
        </authorList>
    </citation>
    <scope>NUCLEOTIDE SEQUENCE [LARGE SCALE GENOMIC DNA]</scope>
</reference>
<feature type="region of interest" description="Disordered" evidence="1">
    <location>
        <begin position="1"/>
        <end position="23"/>
    </location>
</feature>
<dbReference type="AlphaFoldDB" id="X6NGK9"/>
<dbReference type="Proteomes" id="UP000023152">
    <property type="component" value="Unassembled WGS sequence"/>
</dbReference>
<dbReference type="EMBL" id="ASPP01008780">
    <property type="protein sequence ID" value="ETO25038.1"/>
    <property type="molecule type" value="Genomic_DNA"/>
</dbReference>
<evidence type="ECO:0000313" key="2">
    <source>
        <dbReference type="EMBL" id="ETO25038.1"/>
    </source>
</evidence>
<evidence type="ECO:0000313" key="3">
    <source>
        <dbReference type="Proteomes" id="UP000023152"/>
    </source>
</evidence>
<evidence type="ECO:0000256" key="1">
    <source>
        <dbReference type="SAM" id="MobiDB-lite"/>
    </source>
</evidence>
<comment type="caution">
    <text evidence="2">The sequence shown here is derived from an EMBL/GenBank/DDBJ whole genome shotgun (WGS) entry which is preliminary data.</text>
</comment>
<proteinExistence type="predicted"/>
<accession>X6NGK9</accession>
<feature type="region of interest" description="Disordered" evidence="1">
    <location>
        <begin position="48"/>
        <end position="74"/>
    </location>
</feature>
<protein>
    <submittedName>
        <fullName evidence="2">Uncharacterized protein</fullName>
    </submittedName>
</protein>
<name>X6NGK9_RETFI</name>
<keyword evidence="3" id="KW-1185">Reference proteome</keyword>
<gene>
    <name evidence="2" type="ORF">RFI_12110</name>
</gene>
<sequence>MSVYATKTLNRKKKKLSDEENDGMYQVYQHNSKRQKIEHKVHQLEKIVKNNEEDERAHKETDAKCNLNEEKKNE</sequence>